<protein>
    <submittedName>
        <fullName evidence="1">Uncharacterized protein</fullName>
    </submittedName>
</protein>
<reference evidence="1 2" key="1">
    <citation type="journal article" date="2020" name="Mol. Plant">
        <title>The Chromosome-Based Rubber Tree Genome Provides New Insights into Spurge Genome Evolution and Rubber Biosynthesis.</title>
        <authorList>
            <person name="Liu J."/>
            <person name="Shi C."/>
            <person name="Shi C.C."/>
            <person name="Li W."/>
            <person name="Zhang Q.J."/>
            <person name="Zhang Y."/>
            <person name="Li K."/>
            <person name="Lu H.F."/>
            <person name="Shi C."/>
            <person name="Zhu S.T."/>
            <person name="Xiao Z.Y."/>
            <person name="Nan H."/>
            <person name="Yue Y."/>
            <person name="Zhu X.G."/>
            <person name="Wu Y."/>
            <person name="Hong X.N."/>
            <person name="Fan G.Y."/>
            <person name="Tong Y."/>
            <person name="Zhang D."/>
            <person name="Mao C.L."/>
            <person name="Liu Y.L."/>
            <person name="Hao S.J."/>
            <person name="Liu W.Q."/>
            <person name="Lv M.Q."/>
            <person name="Zhang H.B."/>
            <person name="Liu Y."/>
            <person name="Hu-Tang G.R."/>
            <person name="Wang J.P."/>
            <person name="Wang J.H."/>
            <person name="Sun Y.H."/>
            <person name="Ni S.B."/>
            <person name="Chen W.B."/>
            <person name="Zhang X.C."/>
            <person name="Jiao Y.N."/>
            <person name="Eichler E.E."/>
            <person name="Li G.H."/>
            <person name="Liu X."/>
            <person name="Gao L.Z."/>
        </authorList>
    </citation>
    <scope>NUCLEOTIDE SEQUENCE [LARGE SCALE GENOMIC DNA]</scope>
    <source>
        <strain evidence="2">cv. GT1</strain>
        <tissue evidence="1">Leaf</tissue>
    </source>
</reference>
<dbReference type="Proteomes" id="UP000467840">
    <property type="component" value="Chromosome 7"/>
</dbReference>
<proteinExistence type="predicted"/>
<organism evidence="1 2">
    <name type="scientific">Hevea brasiliensis</name>
    <name type="common">Para rubber tree</name>
    <name type="synonym">Siphonia brasiliensis</name>
    <dbReference type="NCBI Taxonomy" id="3981"/>
    <lineage>
        <taxon>Eukaryota</taxon>
        <taxon>Viridiplantae</taxon>
        <taxon>Streptophyta</taxon>
        <taxon>Embryophyta</taxon>
        <taxon>Tracheophyta</taxon>
        <taxon>Spermatophyta</taxon>
        <taxon>Magnoliopsida</taxon>
        <taxon>eudicotyledons</taxon>
        <taxon>Gunneridae</taxon>
        <taxon>Pentapetalae</taxon>
        <taxon>rosids</taxon>
        <taxon>fabids</taxon>
        <taxon>Malpighiales</taxon>
        <taxon>Euphorbiaceae</taxon>
        <taxon>Crotonoideae</taxon>
        <taxon>Micrandreae</taxon>
        <taxon>Hevea</taxon>
    </lineage>
</organism>
<evidence type="ECO:0000313" key="1">
    <source>
        <dbReference type="EMBL" id="KAF2294391.1"/>
    </source>
</evidence>
<comment type="caution">
    <text evidence="1">The sequence shown here is derived from an EMBL/GenBank/DDBJ whole genome shotgun (WGS) entry which is preliminary data.</text>
</comment>
<keyword evidence="2" id="KW-1185">Reference proteome</keyword>
<gene>
    <name evidence="1" type="ORF">GH714_010147</name>
</gene>
<accession>A0A6A6KZC3</accession>
<dbReference type="EMBL" id="JAAGAX010000013">
    <property type="protein sequence ID" value="KAF2294391.1"/>
    <property type="molecule type" value="Genomic_DNA"/>
</dbReference>
<evidence type="ECO:0000313" key="2">
    <source>
        <dbReference type="Proteomes" id="UP000467840"/>
    </source>
</evidence>
<dbReference type="AlphaFoldDB" id="A0A6A6KZC3"/>
<name>A0A6A6KZC3_HEVBR</name>
<sequence length="247" mass="27558">MFIHKTISIGLENAQFTIVASEEPYYEIFESSLYNNKAPASPVMMSSTDVNSSVDLSVGAANGKYTLEGSSNLIQKVELEGRIHGIKIAISKPPISDLFSLMTASYLEMDNRFGFEVMDGWHNNKGVEFEEQIERPNSLPNNSWSNGSGRVSLNQKGETRNFDVKEEIDFLNDAAFLHGDGDKEEVDIVGDGESKKIDIIDGEEIVLDQLDSIQNENMAVEDQYDIPVEVQKVIIHPQLGSEEKYED</sequence>